<comment type="similarity">
    <text evidence="1 4">Belongs to the tRNA-intron endonuclease family.</text>
</comment>
<feature type="domain" description="tRNA intron endonuclease catalytic" evidence="7">
    <location>
        <begin position="270"/>
        <end position="364"/>
    </location>
</feature>
<dbReference type="CDD" id="cd22363">
    <property type="entry name" value="tRNA-intron_lyase_C"/>
    <property type="match status" value="1"/>
</dbReference>
<organism evidence="8 9">
    <name type="scientific">Halocaridina rubra</name>
    <name type="common">Hawaiian red shrimp</name>
    <dbReference type="NCBI Taxonomy" id="373956"/>
    <lineage>
        <taxon>Eukaryota</taxon>
        <taxon>Metazoa</taxon>
        <taxon>Ecdysozoa</taxon>
        <taxon>Arthropoda</taxon>
        <taxon>Crustacea</taxon>
        <taxon>Multicrustacea</taxon>
        <taxon>Malacostraca</taxon>
        <taxon>Eumalacostraca</taxon>
        <taxon>Eucarida</taxon>
        <taxon>Decapoda</taxon>
        <taxon>Pleocyemata</taxon>
        <taxon>Caridea</taxon>
        <taxon>Atyoidea</taxon>
        <taxon>Atyidae</taxon>
        <taxon>Halocaridina</taxon>
    </lineage>
</organism>
<keyword evidence="3 4" id="KW-0456">Lyase</keyword>
<comment type="function">
    <text evidence="4">Constitutes one of the two catalytic subunit of the tRNA-splicing endonuclease complex, a complex responsible for identification and cleavage of the splice sites in pre-tRNA. It cleaves pre-tRNA at the 5'- and 3'-splice sites to release the intron. The products are an intron and two tRNA half-molecules bearing 2',3'-cyclic phosphate and 5'-OH termini. There are no conserved sequences at the splice sites, but the intron is invariably located at the same site in the gene, placing the splice sites an invariant distance from the constant structural features of the tRNA body.</text>
</comment>
<evidence type="ECO:0000313" key="8">
    <source>
        <dbReference type="EMBL" id="KAK7074941.1"/>
    </source>
</evidence>
<evidence type="ECO:0000256" key="2">
    <source>
        <dbReference type="ARBA" id="ARBA00022694"/>
    </source>
</evidence>
<keyword evidence="2 4" id="KW-0819">tRNA processing</keyword>
<dbReference type="NCBIfam" id="TIGR00324">
    <property type="entry name" value="endA"/>
    <property type="match status" value="1"/>
</dbReference>
<evidence type="ECO:0000256" key="6">
    <source>
        <dbReference type="SAM" id="MobiDB-lite"/>
    </source>
</evidence>
<dbReference type="PIRSF" id="PIRSF011789">
    <property type="entry name" value="tRNA_splic_SEN2"/>
    <property type="match status" value="1"/>
</dbReference>
<feature type="active site" evidence="5">
    <location>
        <position position="308"/>
    </location>
</feature>
<dbReference type="GO" id="GO:0000379">
    <property type="term" value="P:tRNA-type intron splice site recognition and cleavage"/>
    <property type="evidence" value="ECO:0007669"/>
    <property type="project" value="TreeGrafter"/>
</dbReference>
<keyword evidence="9" id="KW-1185">Reference proteome</keyword>
<evidence type="ECO:0000313" key="9">
    <source>
        <dbReference type="Proteomes" id="UP001381693"/>
    </source>
</evidence>
<name>A0AAN8WYZ1_HALRR</name>
<dbReference type="GO" id="GO:0005737">
    <property type="term" value="C:cytoplasm"/>
    <property type="evidence" value="ECO:0007669"/>
    <property type="project" value="TreeGrafter"/>
</dbReference>
<dbReference type="SUPFAM" id="SSF53032">
    <property type="entry name" value="tRNA-intron endonuclease catalytic domain-like"/>
    <property type="match status" value="1"/>
</dbReference>
<dbReference type="EC" id="4.6.1.16" evidence="4"/>
<dbReference type="PANTHER" id="PTHR21227:SF0">
    <property type="entry name" value="TRNA-SPLICING ENDONUCLEASE SUBUNIT SEN2"/>
    <property type="match status" value="1"/>
</dbReference>
<evidence type="ECO:0000256" key="3">
    <source>
        <dbReference type="ARBA" id="ARBA00023239"/>
    </source>
</evidence>
<feature type="active site" evidence="5">
    <location>
        <position position="351"/>
    </location>
</feature>
<dbReference type="EMBL" id="JAXCGZ010011405">
    <property type="protein sequence ID" value="KAK7074941.1"/>
    <property type="molecule type" value="Genomic_DNA"/>
</dbReference>
<keyword evidence="8" id="KW-0378">Hydrolase</keyword>
<dbReference type="InterPro" id="IPR006677">
    <property type="entry name" value="tRNA_intron_Endonuc_cat-like"/>
</dbReference>
<evidence type="ECO:0000256" key="4">
    <source>
        <dbReference type="PIRNR" id="PIRNR011789"/>
    </source>
</evidence>
<dbReference type="InterPro" id="IPR006676">
    <property type="entry name" value="tRNA_splic"/>
</dbReference>
<evidence type="ECO:0000256" key="5">
    <source>
        <dbReference type="PIRSR" id="PIRSR011789-1"/>
    </source>
</evidence>
<dbReference type="GO" id="GO:0000214">
    <property type="term" value="C:tRNA-intron endonuclease complex"/>
    <property type="evidence" value="ECO:0007669"/>
    <property type="project" value="UniProtKB-UniRule"/>
</dbReference>
<dbReference type="Proteomes" id="UP001381693">
    <property type="component" value="Unassembled WGS sequence"/>
</dbReference>
<sequence>MAPPRPIKKKLRGYEPYGDPLPVPVASFTGLPSSATSWNYYNGILKDGVVVVSDINHISSLWYNGYFGQLKNPNMSCKDEEQPNVCKIRKSWKLLESNGLKEVSYFKKADDAVKDNTDVESSLCEAKETSKECSSDTMEMQSSPAHSGNQTGSSDVTMHTSHKGISVDCDNEQCVNSSSSDEVNTDYKTVMTLESDHNATKFFEYNDEDSCDGFLELTLEEAMFLSYALGCLIVKRLVHGSKRKSKGGFLEKAMTIDQMWNEFTRDDPKFVVRYYVYHHYRTKGWVVKSGLKFGADYVLYPVGPPFYHAQYTVMIQCVWADNHERDDSLSDREISWMNFAATERMTSHVNKTPLICYVLRPRSLTFSRLSNIICLRSLSIEEVVFSRWDPNAVNNEPDGIITIE</sequence>
<feature type="active site" evidence="5">
    <location>
        <position position="300"/>
    </location>
</feature>
<proteinExistence type="inferred from homology"/>
<evidence type="ECO:0000256" key="1">
    <source>
        <dbReference type="ARBA" id="ARBA00008078"/>
    </source>
</evidence>
<feature type="region of interest" description="Disordered" evidence="6">
    <location>
        <begin position="130"/>
        <end position="157"/>
    </location>
</feature>
<dbReference type="InterPro" id="IPR036167">
    <property type="entry name" value="tRNA_intron_Endo_cat-like_sf"/>
</dbReference>
<reference evidence="8 9" key="1">
    <citation type="submission" date="2023-11" db="EMBL/GenBank/DDBJ databases">
        <title>Halocaridina rubra genome assembly.</title>
        <authorList>
            <person name="Smith C."/>
        </authorList>
    </citation>
    <scope>NUCLEOTIDE SEQUENCE [LARGE SCALE GENOMIC DNA]</scope>
    <source>
        <strain evidence="8">EP-1</strain>
        <tissue evidence="8">Whole</tissue>
    </source>
</reference>
<dbReference type="GO" id="GO:0000213">
    <property type="term" value="F:tRNA-intron lyase activity"/>
    <property type="evidence" value="ECO:0007669"/>
    <property type="project" value="UniProtKB-UniRule"/>
</dbReference>
<dbReference type="PANTHER" id="PTHR21227">
    <property type="entry name" value="TRNA-SPLICING ENDONUCLEASE SUBUNIT SEN2"/>
    <property type="match status" value="1"/>
</dbReference>
<accession>A0AAN8WYZ1</accession>
<evidence type="ECO:0000259" key="7">
    <source>
        <dbReference type="Pfam" id="PF01974"/>
    </source>
</evidence>
<dbReference type="Gene3D" id="3.40.1350.10">
    <property type="match status" value="1"/>
</dbReference>
<keyword evidence="8" id="KW-0255">Endonuclease</keyword>
<feature type="compositionally biased region" description="Polar residues" evidence="6">
    <location>
        <begin position="135"/>
        <end position="157"/>
    </location>
</feature>
<dbReference type="Pfam" id="PF01974">
    <property type="entry name" value="tRNA_int_endo"/>
    <property type="match status" value="1"/>
</dbReference>
<dbReference type="InterPro" id="IPR016589">
    <property type="entry name" value="tRNA_splic_SEN2"/>
</dbReference>
<gene>
    <name evidence="8" type="primary">TSEN2</name>
    <name evidence="8" type="ORF">SK128_004356</name>
</gene>
<dbReference type="GO" id="GO:0003676">
    <property type="term" value="F:nucleic acid binding"/>
    <property type="evidence" value="ECO:0007669"/>
    <property type="project" value="InterPro"/>
</dbReference>
<comment type="caution">
    <text evidence="8">The sequence shown here is derived from an EMBL/GenBank/DDBJ whole genome shotgun (WGS) entry which is preliminary data.</text>
</comment>
<protein>
    <recommendedName>
        <fullName evidence="4">tRNA-splicing endonuclease subunit Sen2</fullName>
        <ecNumber evidence="4">4.6.1.16</ecNumber>
    </recommendedName>
</protein>
<keyword evidence="8" id="KW-0540">Nuclease</keyword>
<dbReference type="InterPro" id="IPR011856">
    <property type="entry name" value="tRNA_endonuc-like_dom_sf"/>
</dbReference>
<dbReference type="AlphaFoldDB" id="A0AAN8WYZ1"/>